<sequence length="170" mass="19125">MNNEKKEFLFKEVMGNYPTGVTIVTTVTETGIPLGLTVNSIASVSIDPLLILWSIDKSVSSYPEFMKTGHFAIHILAEDQRDICILFATKGIDRFKHCTWEFSNIPLPILTGTASVLQCRTYRTIEAGDHTIIIGEVLSIQNFDKEPLLYHRRIFGPIPKEFYKGSEDGT</sequence>
<dbReference type="Proteomes" id="UP001209318">
    <property type="component" value="Unassembled WGS sequence"/>
</dbReference>
<dbReference type="PANTHER" id="PTHR30466">
    <property type="entry name" value="FLAVIN REDUCTASE"/>
    <property type="match status" value="1"/>
</dbReference>
<dbReference type="PANTHER" id="PTHR30466:SF11">
    <property type="entry name" value="FLAVIN-DEPENDENT MONOOXYGENASE, REDUCTASE SUBUNIT HSAB"/>
    <property type="match status" value="1"/>
</dbReference>
<organism evidence="4 5">
    <name type="scientific">Perspicuibacillus lycopersici</name>
    <dbReference type="NCBI Taxonomy" id="1325689"/>
    <lineage>
        <taxon>Bacteria</taxon>
        <taxon>Bacillati</taxon>
        <taxon>Bacillota</taxon>
        <taxon>Bacilli</taxon>
        <taxon>Bacillales</taxon>
        <taxon>Bacillaceae</taxon>
        <taxon>Perspicuibacillus</taxon>
    </lineage>
</organism>
<reference evidence="4" key="1">
    <citation type="submission" date="2022-10" db="EMBL/GenBank/DDBJ databases">
        <title>Description of Fervidibacillus gen. nov. in the family Fervidibacillaceae fam. nov. with two species, Fervidibacillus albus sp. nov., and Fervidibacillus halotolerans sp. nov., isolated from tidal flat sediments.</title>
        <authorList>
            <person name="Kwon K.K."/>
            <person name="Yang S.-H."/>
        </authorList>
    </citation>
    <scope>NUCLEOTIDE SEQUENCE</scope>
    <source>
        <strain evidence="4">JCM 19140</strain>
    </source>
</reference>
<comment type="caution">
    <text evidence="4">The sequence shown here is derived from an EMBL/GenBank/DDBJ whole genome shotgun (WGS) entry which is preliminary data.</text>
</comment>
<evidence type="ECO:0000256" key="2">
    <source>
        <dbReference type="ARBA" id="ARBA00023002"/>
    </source>
</evidence>
<dbReference type="Pfam" id="PF01613">
    <property type="entry name" value="Flavin_Reduct"/>
    <property type="match status" value="1"/>
</dbReference>
<dbReference type="GO" id="GO:0010181">
    <property type="term" value="F:FMN binding"/>
    <property type="evidence" value="ECO:0007669"/>
    <property type="project" value="InterPro"/>
</dbReference>
<dbReference type="SMART" id="SM00903">
    <property type="entry name" value="Flavin_Reduct"/>
    <property type="match status" value="1"/>
</dbReference>
<accession>A0AAE3IVK5</accession>
<gene>
    <name evidence="4" type="ORF">OEV98_04815</name>
</gene>
<dbReference type="GO" id="GO:0042602">
    <property type="term" value="F:riboflavin reductase (NADPH) activity"/>
    <property type="evidence" value="ECO:0007669"/>
    <property type="project" value="TreeGrafter"/>
</dbReference>
<dbReference type="AlphaFoldDB" id="A0AAE3IVK5"/>
<dbReference type="SUPFAM" id="SSF50475">
    <property type="entry name" value="FMN-binding split barrel"/>
    <property type="match status" value="1"/>
</dbReference>
<dbReference type="Gene3D" id="2.30.110.10">
    <property type="entry name" value="Electron Transport, Fmn-binding Protein, Chain A"/>
    <property type="match status" value="1"/>
</dbReference>
<dbReference type="InterPro" id="IPR012349">
    <property type="entry name" value="Split_barrel_FMN-bd"/>
</dbReference>
<dbReference type="EMBL" id="JAOUSF010000002">
    <property type="protein sequence ID" value="MCU9612870.1"/>
    <property type="molecule type" value="Genomic_DNA"/>
</dbReference>
<dbReference type="InterPro" id="IPR050268">
    <property type="entry name" value="NADH-dep_flavin_reductase"/>
</dbReference>
<keyword evidence="2" id="KW-0560">Oxidoreductase</keyword>
<dbReference type="InterPro" id="IPR002563">
    <property type="entry name" value="Flavin_Rdtase-like_dom"/>
</dbReference>
<protein>
    <submittedName>
        <fullName evidence="4">Flavin reductase family protein</fullName>
    </submittedName>
</protein>
<evidence type="ECO:0000313" key="4">
    <source>
        <dbReference type="EMBL" id="MCU9612870.1"/>
    </source>
</evidence>
<name>A0AAE3IVK5_9BACI</name>
<feature type="domain" description="Flavin reductase like" evidence="3">
    <location>
        <begin position="14"/>
        <end position="157"/>
    </location>
</feature>
<comment type="similarity">
    <text evidence="1">Belongs to the non-flavoprotein flavin reductase family.</text>
</comment>
<evidence type="ECO:0000256" key="1">
    <source>
        <dbReference type="ARBA" id="ARBA00008898"/>
    </source>
</evidence>
<keyword evidence="5" id="KW-1185">Reference proteome</keyword>
<proteinExistence type="inferred from homology"/>
<evidence type="ECO:0000313" key="5">
    <source>
        <dbReference type="Proteomes" id="UP001209318"/>
    </source>
</evidence>
<evidence type="ECO:0000259" key="3">
    <source>
        <dbReference type="SMART" id="SM00903"/>
    </source>
</evidence>